<comment type="caution">
    <text evidence="2">The sequence shown here is derived from an EMBL/GenBank/DDBJ whole genome shotgun (WGS) entry which is preliminary data.</text>
</comment>
<dbReference type="SUPFAM" id="SSF54928">
    <property type="entry name" value="RNA-binding domain, RBD"/>
    <property type="match status" value="1"/>
</dbReference>
<name>A0A0A2VN85_BEABA</name>
<dbReference type="GO" id="GO:0003676">
    <property type="term" value="F:nucleic acid binding"/>
    <property type="evidence" value="ECO:0007669"/>
    <property type="project" value="InterPro"/>
</dbReference>
<evidence type="ECO:0000313" key="2">
    <source>
        <dbReference type="EMBL" id="KGQ09073.1"/>
    </source>
</evidence>
<gene>
    <name evidence="2" type="ORF">BBAD15_g5605</name>
</gene>
<dbReference type="InterPro" id="IPR012677">
    <property type="entry name" value="Nucleotide-bd_a/b_plait_sf"/>
</dbReference>
<accession>A0A0A2VN85</accession>
<protein>
    <submittedName>
        <fullName evidence="2">Negative regulator of differentiation 1</fullName>
    </submittedName>
</protein>
<dbReference type="eggNOG" id="KOG0118">
    <property type="taxonomic scope" value="Eukaryota"/>
</dbReference>
<feature type="region of interest" description="Disordered" evidence="1">
    <location>
        <begin position="117"/>
        <end position="140"/>
    </location>
</feature>
<proteinExistence type="predicted"/>
<dbReference type="Gene3D" id="3.30.70.330">
    <property type="match status" value="1"/>
</dbReference>
<dbReference type="Proteomes" id="UP000030106">
    <property type="component" value="Unassembled WGS sequence"/>
</dbReference>
<dbReference type="AlphaFoldDB" id="A0A0A2VN85"/>
<evidence type="ECO:0000256" key="1">
    <source>
        <dbReference type="SAM" id="MobiDB-lite"/>
    </source>
</evidence>
<dbReference type="HOGENOM" id="CLU_043434_0_0_1"/>
<evidence type="ECO:0000313" key="3">
    <source>
        <dbReference type="Proteomes" id="UP000030106"/>
    </source>
</evidence>
<dbReference type="STRING" id="1245745.A0A0A2VN85"/>
<organism evidence="2 3">
    <name type="scientific">Beauveria bassiana D1-5</name>
    <dbReference type="NCBI Taxonomy" id="1245745"/>
    <lineage>
        <taxon>Eukaryota</taxon>
        <taxon>Fungi</taxon>
        <taxon>Dikarya</taxon>
        <taxon>Ascomycota</taxon>
        <taxon>Pezizomycotina</taxon>
        <taxon>Sordariomycetes</taxon>
        <taxon>Hypocreomycetidae</taxon>
        <taxon>Hypocreales</taxon>
        <taxon>Cordycipitaceae</taxon>
        <taxon>Beauveria</taxon>
    </lineage>
</organism>
<feature type="region of interest" description="Disordered" evidence="1">
    <location>
        <begin position="59"/>
        <end position="85"/>
    </location>
</feature>
<reference evidence="2 3" key="1">
    <citation type="submission" date="2012-10" db="EMBL/GenBank/DDBJ databases">
        <title>Genome sequencing and analysis of entomopathogenic fungi Beauveria bassiana D1-5.</title>
        <authorList>
            <person name="Li Q."/>
            <person name="Wang L."/>
            <person name="Zhang Z."/>
            <person name="Wang Q."/>
            <person name="Ren J."/>
            <person name="Wang M."/>
            <person name="Xu W."/>
            <person name="Wang J."/>
            <person name="Lu Y."/>
            <person name="Du Q."/>
            <person name="Sun Z."/>
        </authorList>
    </citation>
    <scope>NUCLEOTIDE SEQUENCE [LARGE SCALE GENOMIC DNA]</scope>
    <source>
        <strain evidence="2 3">D1-5</strain>
    </source>
</reference>
<feature type="compositionally biased region" description="Polar residues" evidence="1">
    <location>
        <begin position="65"/>
        <end position="85"/>
    </location>
</feature>
<sequence>MSLSPPTSPLRRSQIRIDRDEYDRLRSVASKYGKCKRENLCQHLIRGGVDTDTIEILSKSHDSQSSETEAFDNVSSPDDEQSGSSIASTIVTYRGSPYSAGGPLYAVTKHTSLAPESDSESEIFSDSAISHDQSSLNPDDSASVVATRHTYEQSAKRTLQLGDLPPNISRADVVAVVRGGPVADVYFNLKERRAVVSFVHGEHARKYYNYAQETGVYIRGSLIKVTWALRQFILQPYVSQQLRGGASRNLVIRHYDRRITADSIRADLEHIHNLAVVSIELSGLDCYIGINSITAASFARTCMMSRYPYRGSRIEWAPDECMQSLSQLRPKTGARAPMSRAKTNLNRFSLLEIGGEKDM</sequence>
<dbReference type="OrthoDB" id="2935572at2759"/>
<dbReference type="InterPro" id="IPR035979">
    <property type="entry name" value="RBD_domain_sf"/>
</dbReference>
<dbReference type="CDD" id="cd12261">
    <property type="entry name" value="RRM1_3_MRN1"/>
    <property type="match status" value="1"/>
</dbReference>
<feature type="compositionally biased region" description="Polar residues" evidence="1">
    <location>
        <begin position="131"/>
        <end position="140"/>
    </location>
</feature>
<dbReference type="EMBL" id="ANFO01000504">
    <property type="protein sequence ID" value="KGQ09073.1"/>
    <property type="molecule type" value="Genomic_DNA"/>
</dbReference>